<dbReference type="VEuPathDB" id="TriTrypDB:TcYC6_0107710"/>
<evidence type="ECO:0000313" key="2">
    <source>
        <dbReference type="Proteomes" id="UP000246078"/>
    </source>
</evidence>
<dbReference type="GO" id="GO:0016301">
    <property type="term" value="F:kinase activity"/>
    <property type="evidence" value="ECO:0007669"/>
    <property type="project" value="UniProtKB-KW"/>
</dbReference>
<keyword evidence="1" id="KW-0418">Kinase</keyword>
<gene>
    <name evidence="1" type="ORF">C3747_21g83</name>
</gene>
<dbReference type="VEuPathDB" id="TriTrypDB:TcCL_NonESM12054"/>
<dbReference type="VEuPathDB" id="TriTrypDB:C3747_21g83"/>
<name>A0A2V2XDF0_TRYCR</name>
<evidence type="ECO:0000313" key="1">
    <source>
        <dbReference type="EMBL" id="PWV16804.1"/>
    </source>
</evidence>
<accession>A0A2V2XDF0</accession>
<reference evidence="1 2" key="1">
    <citation type="journal article" date="2018" name="Microb. Genom.">
        <title>Expanding an expanded genome: long-read sequencing of Trypanosoma cruzi.</title>
        <authorList>
            <person name="Berna L."/>
            <person name="Rodriguez M."/>
            <person name="Chiribao M.L."/>
            <person name="Parodi-Talice A."/>
            <person name="Pita S."/>
            <person name="Rijo G."/>
            <person name="Alvarez-Valin F."/>
            <person name="Robello C."/>
        </authorList>
    </citation>
    <scope>NUCLEOTIDE SEQUENCE [LARGE SCALE GENOMIC DNA]</scope>
    <source>
        <strain evidence="1 2">TCC</strain>
    </source>
</reference>
<dbReference type="VEuPathDB" id="TriTrypDB:TcBrA4_0139820"/>
<comment type="caution">
    <text evidence="1">The sequence shown here is derived from an EMBL/GenBank/DDBJ whole genome shotgun (WGS) entry which is preliminary data.</text>
</comment>
<dbReference type="EMBL" id="PRFC01000021">
    <property type="protein sequence ID" value="PWV16804.1"/>
    <property type="molecule type" value="Genomic_DNA"/>
</dbReference>
<organism evidence="1 2">
    <name type="scientific">Trypanosoma cruzi</name>
    <dbReference type="NCBI Taxonomy" id="5693"/>
    <lineage>
        <taxon>Eukaryota</taxon>
        <taxon>Discoba</taxon>
        <taxon>Euglenozoa</taxon>
        <taxon>Kinetoplastea</taxon>
        <taxon>Metakinetoplastina</taxon>
        <taxon>Trypanosomatida</taxon>
        <taxon>Trypanosomatidae</taxon>
        <taxon>Trypanosoma</taxon>
        <taxon>Schizotrypanum</taxon>
    </lineage>
</organism>
<dbReference type="VEuPathDB" id="TriTrypDB:TCSYLVIO_000287"/>
<dbReference type="VEuPathDB" id="TriTrypDB:TCDM_12240"/>
<proteinExistence type="predicted"/>
<dbReference type="VEuPathDB" id="TriTrypDB:C4B63_205g39"/>
<dbReference type="AlphaFoldDB" id="A0A2V2XDF0"/>
<keyword evidence="1" id="KW-0808">Transferase</keyword>
<sequence>MGGSRIGSHAVHLPGVRFNHSHRAVSLSDKFVRCVCAMPSLKYLTIAEMEVVASRFLYAAAILGTRLCACYFFIKAVRRRLSAVNRGIVQETSPTNLPPAAVGLGKRLRHSIGNITVSESSSPRKRHRPPSSQMHCFVDGEPLLFHTPATLNLPGEMEEEAFSYHAGGGMRGTLGLIGLFPLSCHPPWTFGWTTLRCEERRIKAARNHTP</sequence>
<dbReference type="Proteomes" id="UP000246078">
    <property type="component" value="Unassembled WGS sequence"/>
</dbReference>
<dbReference type="VEuPathDB" id="TriTrypDB:TcG_02303"/>
<protein>
    <submittedName>
        <fullName evidence="1">Putative target of rapamycin (TOR) kinase 1</fullName>
    </submittedName>
</protein>